<protein>
    <submittedName>
        <fullName evidence="2">Uncharacterized protein</fullName>
    </submittedName>
</protein>
<feature type="region of interest" description="Disordered" evidence="1">
    <location>
        <begin position="20"/>
        <end position="46"/>
    </location>
</feature>
<feature type="compositionally biased region" description="Basic and acidic residues" evidence="1">
    <location>
        <begin position="37"/>
        <end position="46"/>
    </location>
</feature>
<accession>A0A7S0A0I3</accession>
<proteinExistence type="predicted"/>
<feature type="compositionally biased region" description="Gly residues" evidence="1">
    <location>
        <begin position="332"/>
        <end position="341"/>
    </location>
</feature>
<reference evidence="2" key="1">
    <citation type="submission" date="2021-01" db="EMBL/GenBank/DDBJ databases">
        <authorList>
            <person name="Corre E."/>
            <person name="Pelletier E."/>
            <person name="Niang G."/>
            <person name="Scheremetjew M."/>
            <person name="Finn R."/>
            <person name="Kale V."/>
            <person name="Holt S."/>
            <person name="Cochrane G."/>
            <person name="Meng A."/>
            <person name="Brown T."/>
            <person name="Cohen L."/>
        </authorList>
    </citation>
    <scope>NUCLEOTIDE SEQUENCE</scope>
    <source>
        <strain evidence="2">Pbaha01</strain>
    </source>
</reference>
<name>A0A7S0A0I3_9DINO</name>
<dbReference type="AlphaFoldDB" id="A0A7S0A0I3"/>
<gene>
    <name evidence="2" type="ORF">PBAH0796_LOCUS4762</name>
</gene>
<feature type="region of interest" description="Disordered" evidence="1">
    <location>
        <begin position="197"/>
        <end position="225"/>
    </location>
</feature>
<evidence type="ECO:0000313" key="2">
    <source>
        <dbReference type="EMBL" id="CAD8349023.1"/>
    </source>
</evidence>
<feature type="compositionally biased region" description="Acidic residues" evidence="1">
    <location>
        <begin position="342"/>
        <end position="359"/>
    </location>
</feature>
<feature type="compositionally biased region" description="Polar residues" evidence="1">
    <location>
        <begin position="361"/>
        <end position="372"/>
    </location>
</feature>
<organism evidence="2">
    <name type="scientific">Pyrodinium bahamense</name>
    <dbReference type="NCBI Taxonomy" id="73915"/>
    <lineage>
        <taxon>Eukaryota</taxon>
        <taxon>Sar</taxon>
        <taxon>Alveolata</taxon>
        <taxon>Dinophyceae</taxon>
        <taxon>Gonyaulacales</taxon>
        <taxon>Pyrocystaceae</taxon>
        <taxon>Pyrodinium</taxon>
    </lineage>
</organism>
<dbReference type="EMBL" id="HBEG01008039">
    <property type="protein sequence ID" value="CAD8349023.1"/>
    <property type="molecule type" value="Transcribed_RNA"/>
</dbReference>
<feature type="compositionally biased region" description="Polar residues" evidence="1">
    <location>
        <begin position="23"/>
        <end position="36"/>
    </location>
</feature>
<evidence type="ECO:0000256" key="1">
    <source>
        <dbReference type="SAM" id="MobiDB-lite"/>
    </source>
</evidence>
<feature type="region of interest" description="Disordered" evidence="1">
    <location>
        <begin position="325"/>
        <end position="372"/>
    </location>
</feature>
<sequence length="372" mass="38553">MAMMFAPPSSDDNFAFIDRLLDTLQSEQGPQANSEAESPREPHSDDLNVQSAWDAVGACELCEAVGSQPRAAVAAAVAAAPHSGAPTGPNGHTMSELLSRFCEDGDESIVDELLDNFLGSAGDAGSLIEAIGQGVVLRKQPRPLARPVPGMPKQDLTQPVRLRLDEVGKVGLQDFDSPCLHAWDALLFSARDLLQSARTSPSPRSGHEAQKPRGGAGAQEAREDGAEAITAACRHEGAAGGSIGSTVACEAVAPVAAAAAASAGMPVTSPAPAPELATVPDALGEARRDLLAKLAEMDDHEAMRGFMRHFLIGVRRRILRNLPGSDALSDAGGSGAEGGGAAEDEEGASTEDFDDDDSDWSCKSVNTVTIED</sequence>